<evidence type="ECO:0000256" key="2">
    <source>
        <dbReference type="ARBA" id="ARBA00022840"/>
    </source>
</evidence>
<evidence type="ECO:0000259" key="4">
    <source>
        <dbReference type="Pfam" id="PF17764"/>
    </source>
</evidence>
<accession>A0ABT9N8J4</accession>
<gene>
    <name evidence="5" type="ORF">J2S49_000103</name>
</gene>
<dbReference type="SUPFAM" id="SSF52540">
    <property type="entry name" value="P-loop containing nucleoside triphosphate hydrolases"/>
    <property type="match status" value="1"/>
</dbReference>
<evidence type="ECO:0000256" key="1">
    <source>
        <dbReference type="ARBA" id="ARBA00022741"/>
    </source>
</evidence>
<keyword evidence="5" id="KW-0378">Hydrolase</keyword>
<reference evidence="5 6" key="1">
    <citation type="submission" date="2023-07" db="EMBL/GenBank/DDBJ databases">
        <title>Sequencing the genomes of 1000 actinobacteria strains.</title>
        <authorList>
            <person name="Klenk H.-P."/>
        </authorList>
    </citation>
    <scope>NUCLEOTIDE SEQUENCE [LARGE SCALE GENOMIC DNA]</scope>
    <source>
        <strain evidence="5 6">DSM 102162</strain>
    </source>
</reference>
<dbReference type="InterPro" id="IPR027417">
    <property type="entry name" value="P-loop_NTPase"/>
</dbReference>
<name>A0ABT9N8J4_9ACTO</name>
<dbReference type="PANTHER" id="PTHR30580">
    <property type="entry name" value="PRIMOSOMAL PROTEIN N"/>
    <property type="match status" value="1"/>
</dbReference>
<organism evidence="5 6">
    <name type="scientific">Arcanobacterium wilhelmae</name>
    <dbReference type="NCBI Taxonomy" id="1803177"/>
    <lineage>
        <taxon>Bacteria</taxon>
        <taxon>Bacillati</taxon>
        <taxon>Actinomycetota</taxon>
        <taxon>Actinomycetes</taxon>
        <taxon>Actinomycetales</taxon>
        <taxon>Actinomycetaceae</taxon>
        <taxon>Arcanobacterium</taxon>
    </lineage>
</organism>
<sequence>MNGMDDLFTLGDAQAQEQLLALEPVHRTLTGEVESPVAHVRLDMPQPHMDRIFDYEIPKKFNSVRVGARVVVPVGQRKVDAFIVARDSVTTVAGALRPISRVYSDVPVLSPEVLRLCEQIAARQAAPVSDCLRLAIPQRHARTEKEFDESLAPRFPLRTQKAQMGIWGEYAGGEALFSHLAEGGRYIASVRIAPGHRLIGLISPVIEASLAVGKSALVVVPTPATAHALAQQLSDLGEPVATMVAQSDHAARYQQFLAVRFGHARIVVGTRNAAWAPVENLGCVVMVDEHHSAMREPRSPYVHVREILSTRSELEGCAFIALSYAPSLPLAATRNVDQIVPRVWNHSSAPHILNAADFAFESAPWSRMPSSLFAVVREGLESGPVLVVVPRAGYIPVVACARCRNIAQCTECGGTLGIDSPDAPPRCSTCGQPADPFVCRHCGFTKLRAVRIGSNRTAQEIGRAFRDVPIHFPRVGAPPAPIDSKPRIVVSTPGAEPSLVGGYSAGVIIDSGYLLHSAHLDAHTYFLRSLAHTAARIRTRRDGGKLLIVGNAPRELVQLVDAPWDEWQAEQLRERASLGQPPLSVWCEVTGQWDDLRRFLATLRNRALASGLAMESEVPLEAVLTGGAHGVIPGMSVLGPQPAKGNNLTVFLRFEEADRVQRTALIAAALREVAADHSAPSVRVKVDSML</sequence>
<dbReference type="EC" id="3.6.4.-" evidence="5"/>
<dbReference type="Gene3D" id="3.40.50.300">
    <property type="entry name" value="P-loop containing nucleotide triphosphate hydrolases"/>
    <property type="match status" value="1"/>
</dbReference>
<dbReference type="EMBL" id="JAUSQW010000001">
    <property type="protein sequence ID" value="MDP9800027.1"/>
    <property type="molecule type" value="Genomic_DNA"/>
</dbReference>
<comment type="caution">
    <text evidence="5">The sequence shown here is derived from an EMBL/GenBank/DDBJ whole genome shotgun (WGS) entry which is preliminary data.</text>
</comment>
<dbReference type="InterPro" id="IPR041222">
    <property type="entry name" value="PriA_3primeBD"/>
</dbReference>
<keyword evidence="2" id="KW-0067">ATP-binding</keyword>
<dbReference type="PANTHER" id="PTHR30580:SF0">
    <property type="entry name" value="PRIMOSOMAL PROTEIN N"/>
    <property type="match status" value="1"/>
</dbReference>
<dbReference type="InterPro" id="IPR042115">
    <property type="entry name" value="PriA_3primeBD_sf"/>
</dbReference>
<keyword evidence="1" id="KW-0547">Nucleotide-binding</keyword>
<dbReference type="GO" id="GO:0016787">
    <property type="term" value="F:hydrolase activity"/>
    <property type="evidence" value="ECO:0007669"/>
    <property type="project" value="UniProtKB-KW"/>
</dbReference>
<dbReference type="RefSeq" id="WP_278057461.1">
    <property type="nucleotide sequence ID" value="NZ_CP121247.1"/>
</dbReference>
<dbReference type="Proteomes" id="UP001235966">
    <property type="component" value="Unassembled WGS sequence"/>
</dbReference>
<evidence type="ECO:0000256" key="3">
    <source>
        <dbReference type="ARBA" id="ARBA00023125"/>
    </source>
</evidence>
<keyword evidence="6" id="KW-1185">Reference proteome</keyword>
<evidence type="ECO:0000313" key="6">
    <source>
        <dbReference type="Proteomes" id="UP001235966"/>
    </source>
</evidence>
<protein>
    <submittedName>
        <fullName evidence="5">Primosomal protein N' (Replication factor Y)</fullName>
        <ecNumber evidence="5">3.6.4.-</ecNumber>
    </submittedName>
</protein>
<dbReference type="Pfam" id="PF17764">
    <property type="entry name" value="PriA_3primeBD"/>
    <property type="match status" value="1"/>
</dbReference>
<keyword evidence="3" id="KW-0238">DNA-binding</keyword>
<dbReference type="Gene3D" id="3.40.1440.60">
    <property type="entry name" value="PriA, 3(prime) DNA-binding domain"/>
    <property type="match status" value="1"/>
</dbReference>
<proteinExistence type="predicted"/>
<evidence type="ECO:0000313" key="5">
    <source>
        <dbReference type="EMBL" id="MDP9800027.1"/>
    </source>
</evidence>
<feature type="domain" description="Primosomal protein N' 3' DNA-binding" evidence="4">
    <location>
        <begin position="40"/>
        <end position="137"/>
    </location>
</feature>